<dbReference type="EMBL" id="PQVF01000011">
    <property type="protein sequence ID" value="POY35433.1"/>
    <property type="molecule type" value="Genomic_DNA"/>
</dbReference>
<dbReference type="InterPro" id="IPR016035">
    <property type="entry name" value="Acyl_Trfase/lysoPLipase"/>
</dbReference>
<dbReference type="Proteomes" id="UP000236893">
    <property type="component" value="Unassembled WGS sequence"/>
</dbReference>
<organism evidence="3 4">
    <name type="scientific">Solitalea longa</name>
    <dbReference type="NCBI Taxonomy" id="2079460"/>
    <lineage>
        <taxon>Bacteria</taxon>
        <taxon>Pseudomonadati</taxon>
        <taxon>Bacteroidota</taxon>
        <taxon>Sphingobacteriia</taxon>
        <taxon>Sphingobacteriales</taxon>
        <taxon>Sphingobacteriaceae</taxon>
        <taxon>Solitalea</taxon>
    </lineage>
</organism>
<dbReference type="Pfam" id="PF01734">
    <property type="entry name" value="Patatin"/>
    <property type="match status" value="1"/>
</dbReference>
<proteinExistence type="predicted"/>
<keyword evidence="4" id="KW-1185">Reference proteome</keyword>
<comment type="caution">
    <text evidence="3">The sequence shown here is derived from an EMBL/GenBank/DDBJ whole genome shotgun (WGS) entry which is preliminary data.</text>
</comment>
<dbReference type="OrthoDB" id="1488362at2"/>
<dbReference type="AlphaFoldDB" id="A0A2S4ZZY4"/>
<evidence type="ECO:0000313" key="3">
    <source>
        <dbReference type="EMBL" id="POY35433.1"/>
    </source>
</evidence>
<sequence>MSDQKTFHLGLCMAGAVSAGAYTAGVIDYLIETLERWEEAKKTGDPSIPSHQVVIEVIGGASAGGMTSIIAGAAMQNPIGHITPDKRNDEAFKNNNKLYDSWVNLAADDMLPLMLKNDDIKKNNKVISLFNSDFIKGIADKAVTVNPNTPYSRPYLSDDADILVTLTNLQGIPYSLGFLGGVSKLDQYKTSSHRDFGHFVLNKTTYNNDGRIPLSFLNNINLDIAKSCAMATGAFPIGLSAREIIRDKQQVFDNRFINLLNEMEKKYNTNVPKSIVTDNLIAQKSFLHEIIDKLQNQNTYTTLNVDGGMLNNEPFEIIRDVIIDKTKEDREANNNYDTCRSSILMIDPFPCEDPDVEFDTSIGIMNVIKQTFKTMRGQLLFKPQDIEKAMNPKNISRFLIVPERENGTDDISGSMAIACGSFEGFGGFFDKSFRVHDYFLGRRNCQYFLQEWLTIPADTTNPIFTENYSAEAKNRFLSKRGSLAIIPDTNKGNPNMEETALIWPQIEASKVESWRKLFRERIKELTFRLADLKGIDKFLLNIGYGLLIGRKATDAVINMITNDLKKHHLIK</sequence>
<gene>
    <name evidence="3" type="ORF">C3K47_15340</name>
</gene>
<feature type="domain" description="PNPLA" evidence="2">
    <location>
        <begin position="11"/>
        <end position="317"/>
    </location>
</feature>
<protein>
    <recommendedName>
        <fullName evidence="2">PNPLA domain-containing protein</fullName>
    </recommendedName>
</protein>
<accession>A0A2S4ZZY4</accession>
<evidence type="ECO:0000256" key="1">
    <source>
        <dbReference type="ARBA" id="ARBA00023098"/>
    </source>
</evidence>
<dbReference type="SUPFAM" id="SSF52151">
    <property type="entry name" value="FabD/lysophospholipase-like"/>
    <property type="match status" value="1"/>
</dbReference>
<evidence type="ECO:0000313" key="4">
    <source>
        <dbReference type="Proteomes" id="UP000236893"/>
    </source>
</evidence>
<name>A0A2S4ZZY4_9SPHI</name>
<dbReference type="InterPro" id="IPR002641">
    <property type="entry name" value="PNPLA_dom"/>
</dbReference>
<reference evidence="3 4" key="1">
    <citation type="submission" date="2018-01" db="EMBL/GenBank/DDBJ databases">
        <authorList>
            <person name="Gaut B.S."/>
            <person name="Morton B.R."/>
            <person name="Clegg M.T."/>
            <person name="Duvall M.R."/>
        </authorList>
    </citation>
    <scope>NUCLEOTIDE SEQUENCE [LARGE SCALE GENOMIC DNA]</scope>
    <source>
        <strain evidence="3 4">HR-AV</strain>
    </source>
</reference>
<evidence type="ECO:0000259" key="2">
    <source>
        <dbReference type="Pfam" id="PF01734"/>
    </source>
</evidence>
<keyword evidence="1" id="KW-0443">Lipid metabolism</keyword>
<dbReference type="GO" id="GO:0006629">
    <property type="term" value="P:lipid metabolic process"/>
    <property type="evidence" value="ECO:0007669"/>
    <property type="project" value="UniProtKB-KW"/>
</dbReference>
<dbReference type="RefSeq" id="WP_103790038.1">
    <property type="nucleotide sequence ID" value="NZ_PQVF01000011.1"/>
</dbReference>
<dbReference type="Gene3D" id="3.40.1090.10">
    <property type="entry name" value="Cytosolic phospholipase A2 catalytic domain"/>
    <property type="match status" value="1"/>
</dbReference>